<dbReference type="PANTHER" id="PTHR31150">
    <property type="entry name" value="EXPRESSED PROTEIN"/>
    <property type="match status" value="1"/>
</dbReference>
<dbReference type="PANTHER" id="PTHR31150:SF19">
    <property type="entry name" value="RING-TYPE DOMAIN-CONTAINING PROTEIN"/>
    <property type="match status" value="1"/>
</dbReference>
<dbReference type="SUPFAM" id="SSF57850">
    <property type="entry name" value="RING/U-box"/>
    <property type="match status" value="1"/>
</dbReference>
<feature type="region of interest" description="Disordered" evidence="2">
    <location>
        <begin position="121"/>
        <end position="240"/>
    </location>
</feature>
<dbReference type="EMBL" id="GHES01035836">
    <property type="protein sequence ID" value="MPA66395.1"/>
    <property type="molecule type" value="Transcribed_RNA"/>
</dbReference>
<dbReference type="Gene3D" id="3.30.40.10">
    <property type="entry name" value="Zinc/RING finger domain, C3HC4 (zinc finger)"/>
    <property type="match status" value="1"/>
</dbReference>
<feature type="domain" description="RING-type" evidence="3">
    <location>
        <begin position="261"/>
        <end position="323"/>
    </location>
</feature>
<evidence type="ECO:0000256" key="2">
    <source>
        <dbReference type="SAM" id="MobiDB-lite"/>
    </source>
</evidence>
<feature type="compositionally biased region" description="Polar residues" evidence="2">
    <location>
        <begin position="144"/>
        <end position="173"/>
    </location>
</feature>
<accession>A0A5B7BCX8</accession>
<feature type="compositionally biased region" description="Polar residues" evidence="2">
    <location>
        <begin position="180"/>
        <end position="197"/>
    </location>
</feature>
<keyword evidence="1" id="KW-0479">Metal-binding</keyword>
<dbReference type="GO" id="GO:0008270">
    <property type="term" value="F:zinc ion binding"/>
    <property type="evidence" value="ECO:0007669"/>
    <property type="project" value="UniProtKB-KW"/>
</dbReference>
<reference evidence="4" key="1">
    <citation type="submission" date="2019-08" db="EMBL/GenBank/DDBJ databases">
        <title>Reference gene set and small RNA set construction with multiple tissues from Davidia involucrata Baill.</title>
        <authorList>
            <person name="Yang H."/>
            <person name="Zhou C."/>
            <person name="Li G."/>
            <person name="Wang J."/>
            <person name="Gao P."/>
            <person name="Wang M."/>
            <person name="Wang R."/>
            <person name="Zhao Y."/>
        </authorList>
    </citation>
    <scope>NUCLEOTIDE SEQUENCE</scope>
    <source>
        <tissue evidence="4">Mixed with DoveR01_LX</tissue>
    </source>
</reference>
<keyword evidence="1" id="KW-0862">Zinc</keyword>
<sequence>MDTGYVNHDEVSPATAFWAYQHEDPRFYMNRIGPMHYSGVGHGHSPIFPAPFPVSTHLGGYMTHLYQPYSLGAMMNATDLMPFGQQFNYIQQPLFYGDFIRFEDNMPIAYRTQAGLPNKNEIRLSNMGSSHTSGLKIHNEKNYSQRQNGYKNKVRTSATKSFEVSPTVRASGSTHGGRQSGQLTQAQLSNAARSSKGSAPPAKRSGIQKTSAPRQVWREKIKAQPSASASQSKSSSKHATPTYHITWNGFDELCEPVGQNCHLCEEDLSYVLTDDESEYYDVFDPPNLPDVAVLPCGHAFHVKCLQLIIPEEQSSDHPCYLCSKF</sequence>
<feature type="compositionally biased region" description="Low complexity" evidence="2">
    <location>
        <begin position="223"/>
        <end position="234"/>
    </location>
</feature>
<dbReference type="PROSITE" id="PS50089">
    <property type="entry name" value="ZF_RING_2"/>
    <property type="match status" value="1"/>
</dbReference>
<evidence type="ECO:0000256" key="1">
    <source>
        <dbReference type="PROSITE-ProRule" id="PRU00175"/>
    </source>
</evidence>
<dbReference type="SMART" id="SM00184">
    <property type="entry name" value="RING"/>
    <property type="match status" value="1"/>
</dbReference>
<name>A0A5B7BCX8_DAVIN</name>
<protein>
    <recommendedName>
        <fullName evidence="3">RING-type domain-containing protein</fullName>
    </recommendedName>
</protein>
<organism evidence="4">
    <name type="scientific">Davidia involucrata</name>
    <name type="common">Dove tree</name>
    <dbReference type="NCBI Taxonomy" id="16924"/>
    <lineage>
        <taxon>Eukaryota</taxon>
        <taxon>Viridiplantae</taxon>
        <taxon>Streptophyta</taxon>
        <taxon>Embryophyta</taxon>
        <taxon>Tracheophyta</taxon>
        <taxon>Spermatophyta</taxon>
        <taxon>Magnoliopsida</taxon>
        <taxon>eudicotyledons</taxon>
        <taxon>Gunneridae</taxon>
        <taxon>Pentapetalae</taxon>
        <taxon>asterids</taxon>
        <taxon>Cornales</taxon>
        <taxon>Nyssaceae</taxon>
        <taxon>Davidia</taxon>
    </lineage>
</organism>
<proteinExistence type="predicted"/>
<keyword evidence="1" id="KW-0863">Zinc-finger</keyword>
<dbReference type="InterPro" id="IPR013083">
    <property type="entry name" value="Znf_RING/FYVE/PHD"/>
</dbReference>
<gene>
    <name evidence="4" type="ORF">Din_035836</name>
</gene>
<evidence type="ECO:0000259" key="3">
    <source>
        <dbReference type="PROSITE" id="PS50089"/>
    </source>
</evidence>
<evidence type="ECO:0000313" key="4">
    <source>
        <dbReference type="EMBL" id="MPA66395.1"/>
    </source>
</evidence>
<dbReference type="AlphaFoldDB" id="A0A5B7BCX8"/>
<dbReference type="InterPro" id="IPR001841">
    <property type="entry name" value="Znf_RING"/>
</dbReference>